<sequence length="154" mass="17365">MGKDSALDSTIKSENGEEVPEVSYEDKLKFVSVIAKPMASRKFSKKVYKLIKKSSKQKNYLRSGLKDVQRRIRKGESGIVVFAGDVTPLDVMIHMPGVCEDKQIPYVYTPSRMDLGAAMGVKRGCLMMLVRKHDDYQDLYDEVTNEIASLDNQP</sequence>
<dbReference type="GO" id="GO:0005634">
    <property type="term" value="C:nucleus"/>
    <property type="evidence" value="ECO:0007669"/>
    <property type="project" value="UniProtKB-SubCell"/>
</dbReference>
<evidence type="ECO:0000259" key="7">
    <source>
        <dbReference type="Pfam" id="PF01248"/>
    </source>
</evidence>
<evidence type="ECO:0000313" key="8">
    <source>
        <dbReference type="EMBL" id="ALS04175.1"/>
    </source>
</evidence>
<dbReference type="GO" id="GO:1990904">
    <property type="term" value="C:ribonucleoprotein complex"/>
    <property type="evidence" value="ECO:0007669"/>
    <property type="project" value="UniProtKB-KW"/>
</dbReference>
<evidence type="ECO:0000256" key="6">
    <source>
        <dbReference type="SAM" id="MobiDB-lite"/>
    </source>
</evidence>
<feature type="region of interest" description="Disordered" evidence="6">
    <location>
        <begin position="1"/>
        <end position="22"/>
    </location>
</feature>
<accession>A0A0U2URK4</accession>
<dbReference type="FunFam" id="3.30.1330.30:FF:000028">
    <property type="entry name" value="H/ACA ribonucleoprotein complex subunit 2-like protein"/>
    <property type="match status" value="1"/>
</dbReference>
<evidence type="ECO:0000256" key="1">
    <source>
        <dbReference type="ARBA" id="ARBA00004123"/>
    </source>
</evidence>
<evidence type="ECO:0000256" key="2">
    <source>
        <dbReference type="ARBA" id="ARBA00007337"/>
    </source>
</evidence>
<dbReference type="EMBL" id="KT754340">
    <property type="protein sequence ID" value="ALS04174.1"/>
    <property type="molecule type" value="mRNA"/>
</dbReference>
<dbReference type="GO" id="GO:0003723">
    <property type="term" value="F:RNA binding"/>
    <property type="evidence" value="ECO:0007669"/>
    <property type="project" value="InterPro"/>
</dbReference>
<feature type="domain" description="Ribosomal protein eL8/eL30/eS12/Gadd45" evidence="7">
    <location>
        <begin position="45"/>
        <end position="139"/>
    </location>
</feature>
<dbReference type="InterPro" id="IPR018492">
    <property type="entry name" value="Ribosomal_eL8/Nhp2"/>
</dbReference>
<dbReference type="PRINTS" id="PR00881">
    <property type="entry name" value="L7ARS6FAMILY"/>
</dbReference>
<keyword evidence="4 8" id="KW-0687">Ribonucleoprotein</keyword>
<dbReference type="Pfam" id="PF01248">
    <property type="entry name" value="Ribosomal_L7Ae"/>
    <property type="match status" value="1"/>
</dbReference>
<evidence type="ECO:0000256" key="5">
    <source>
        <dbReference type="ARBA" id="ARBA00083355"/>
    </source>
</evidence>
<proteinExistence type="evidence at transcript level"/>
<dbReference type="EMBL" id="KT754341">
    <property type="protein sequence ID" value="ALS04175.1"/>
    <property type="molecule type" value="mRNA"/>
</dbReference>
<dbReference type="InterPro" id="IPR029064">
    <property type="entry name" value="Ribosomal_eL30-like_sf"/>
</dbReference>
<reference evidence="8" key="1">
    <citation type="journal article" date="2015" name="Sci. Rep.">
        <title>Spliced leader RNA trans-splicing discovered in copepods.</title>
        <authorList>
            <person name="Yang F."/>
            <person name="Xu D."/>
            <person name="Zhuang Y."/>
            <person name="Yi X."/>
            <person name="Huang Y."/>
            <person name="Chen H."/>
            <person name="Lin S."/>
            <person name="Campbell D.A."/>
            <person name="Sturm N.R."/>
            <person name="Liu G."/>
            <person name="Zhang H."/>
        </authorList>
    </citation>
    <scope>NUCLEOTIDE SEQUENCE</scope>
</reference>
<dbReference type="SUPFAM" id="SSF55315">
    <property type="entry name" value="L30e-like"/>
    <property type="match status" value="1"/>
</dbReference>
<dbReference type="PANTHER" id="PTHR23105">
    <property type="entry name" value="RIBOSOMAL PROTEIN L7AE FAMILY MEMBER"/>
    <property type="match status" value="1"/>
</dbReference>
<organism evidence="8">
    <name type="scientific">Acartia pacifica</name>
    <name type="common">Copepod</name>
    <dbReference type="NCBI Taxonomy" id="335913"/>
    <lineage>
        <taxon>Eukaryota</taxon>
        <taxon>Metazoa</taxon>
        <taxon>Ecdysozoa</taxon>
        <taxon>Arthropoda</taxon>
        <taxon>Crustacea</taxon>
        <taxon>Multicrustacea</taxon>
        <taxon>Hexanauplia</taxon>
        <taxon>Copepoda</taxon>
        <taxon>Calanoida</taxon>
        <taxon>Acartiidae</taxon>
        <taxon>Acartia</taxon>
    </lineage>
</organism>
<dbReference type="Gene3D" id="3.30.1330.30">
    <property type="match status" value="1"/>
</dbReference>
<dbReference type="InterPro" id="IPR004038">
    <property type="entry name" value="Ribosomal_eL8/eL30/eS12/Gad45"/>
</dbReference>
<dbReference type="InterPro" id="IPR050257">
    <property type="entry name" value="eL8/uL1-like"/>
</dbReference>
<comment type="similarity">
    <text evidence="2">Belongs to the eukaryotic ribosomal protein eL8 family.</text>
</comment>
<evidence type="ECO:0000256" key="3">
    <source>
        <dbReference type="ARBA" id="ARBA00023242"/>
    </source>
</evidence>
<evidence type="ECO:0000256" key="4">
    <source>
        <dbReference type="ARBA" id="ARBA00023274"/>
    </source>
</evidence>
<protein>
    <recommendedName>
        <fullName evidence="5">H/ACA snoRNP protein NHP2</fullName>
    </recommendedName>
</protein>
<keyword evidence="3" id="KW-0539">Nucleus</keyword>
<dbReference type="AlphaFoldDB" id="A0A0U2URK4"/>
<comment type="subcellular location">
    <subcellularLocation>
        <location evidence="1">Nucleus</location>
    </subcellularLocation>
</comment>
<name>A0A0U2URK4_ACAPC</name>